<dbReference type="Pfam" id="PF11032">
    <property type="entry name" value="ApoM"/>
    <property type="match status" value="1"/>
</dbReference>
<evidence type="ECO:0000256" key="2">
    <source>
        <dbReference type="ARBA" id="ARBA00007071"/>
    </source>
</evidence>
<dbReference type="GO" id="GO:0034375">
    <property type="term" value="P:high-density lipoprotein particle remodeling"/>
    <property type="evidence" value="ECO:0007669"/>
    <property type="project" value="TreeGrafter"/>
</dbReference>
<dbReference type="GO" id="GO:0034380">
    <property type="term" value="P:high-density lipoprotein particle assembly"/>
    <property type="evidence" value="ECO:0007669"/>
    <property type="project" value="TreeGrafter"/>
</dbReference>
<evidence type="ECO:0000256" key="4">
    <source>
        <dbReference type="ARBA" id="ARBA00019937"/>
    </source>
</evidence>
<dbReference type="SUPFAM" id="SSF50814">
    <property type="entry name" value="Lipocalins"/>
    <property type="match status" value="1"/>
</dbReference>
<protein>
    <recommendedName>
        <fullName evidence="4">Apolipoprotein M</fullName>
    </recommendedName>
</protein>
<comment type="subcellular location">
    <subcellularLocation>
        <location evidence="1">Secreted</location>
    </subcellularLocation>
</comment>
<keyword evidence="5" id="KW-0813">Transport</keyword>
<dbReference type="GO" id="GO:0034362">
    <property type="term" value="C:low-density lipoprotein particle"/>
    <property type="evidence" value="ECO:0007669"/>
    <property type="project" value="TreeGrafter"/>
</dbReference>
<comment type="subunit">
    <text evidence="3">Interacts with LRP2; LRP2 mediates APOM renal uptake and subsequent lysosomal degradation.</text>
</comment>
<keyword evidence="8" id="KW-0345">HDL</keyword>
<dbReference type="InterPro" id="IPR022734">
    <property type="entry name" value="ApoM"/>
</dbReference>
<dbReference type="CTD" id="55937"/>
<dbReference type="GO" id="GO:0033344">
    <property type="term" value="P:cholesterol efflux"/>
    <property type="evidence" value="ECO:0007669"/>
    <property type="project" value="TreeGrafter"/>
</dbReference>
<accession>A0A7N5ZTW9</accession>
<evidence type="ECO:0000256" key="8">
    <source>
        <dbReference type="ARBA" id="ARBA00022850"/>
    </source>
</evidence>
<evidence type="ECO:0000256" key="11">
    <source>
        <dbReference type="ARBA" id="ARBA00025553"/>
    </source>
</evidence>
<dbReference type="GO" id="GO:0005543">
    <property type="term" value="F:phospholipid binding"/>
    <property type="evidence" value="ECO:0007669"/>
    <property type="project" value="TreeGrafter"/>
</dbReference>
<keyword evidence="13" id="KW-1185">Reference proteome</keyword>
<evidence type="ECO:0000256" key="5">
    <source>
        <dbReference type="ARBA" id="ARBA00022448"/>
    </source>
</evidence>
<reference evidence="12" key="2">
    <citation type="submission" date="2025-08" db="UniProtKB">
        <authorList>
            <consortium name="Ensembl"/>
        </authorList>
    </citation>
    <scope>IDENTIFICATION</scope>
</reference>
<name>A0A7N5ZTW9_ANATE</name>
<dbReference type="PANTHER" id="PTHR32028">
    <property type="entry name" value="APOLIPOPROTEIN M"/>
    <property type="match status" value="1"/>
</dbReference>
<keyword evidence="7" id="KW-0732">Signal</keyword>
<dbReference type="InParanoid" id="A0A7N5ZTW9"/>
<keyword evidence="9" id="KW-0445">Lipid transport</keyword>
<reference evidence="12" key="3">
    <citation type="submission" date="2025-09" db="UniProtKB">
        <authorList>
            <consortium name="Ensembl"/>
        </authorList>
    </citation>
    <scope>IDENTIFICATION</scope>
</reference>
<sequence length="190" mass="22027">MLNEVLPYFLYVYSLLYQAIMPCSIPEQLPANTVDRQQYLGKWYFKAAVSQKEADIQNFKALDNILFNLEERDTDTLLLTGHIRIGDNCTKKTWTYHLHPEKNDLELEGRPRWKNVLWSGNWANCADCIIVQEEQPPLNKNDPDDSMNRYMLYARQVDVDSGVVTTFLRNAACHNLLATVILPQEKDICT</sequence>
<dbReference type="PANTHER" id="PTHR32028:SF1">
    <property type="entry name" value="APOLIPOPROTEIN M"/>
    <property type="match status" value="1"/>
</dbReference>
<dbReference type="GeneID" id="113170394"/>
<reference evidence="12" key="1">
    <citation type="submission" date="2021-04" db="EMBL/GenBank/DDBJ databases">
        <authorList>
            <consortium name="Wellcome Sanger Institute Data Sharing"/>
        </authorList>
    </citation>
    <scope>NUCLEOTIDE SEQUENCE [LARGE SCALE GENOMIC DNA]</scope>
</reference>
<dbReference type="GO" id="GO:0034384">
    <property type="term" value="P:high-density lipoprotein particle clearance"/>
    <property type="evidence" value="ECO:0007669"/>
    <property type="project" value="TreeGrafter"/>
</dbReference>
<dbReference type="AlphaFoldDB" id="A0A7N5ZTW9"/>
<comment type="similarity">
    <text evidence="2">Belongs to the calycin superfamily. Lipocalin family. Highly divergent.</text>
</comment>
<dbReference type="Ensembl" id="ENSATET00000060065.2">
    <property type="protein sequence ID" value="ENSATEP00000038597.2"/>
    <property type="gene ID" value="ENSATEG00000027255.2"/>
</dbReference>
<keyword evidence="10" id="KW-1015">Disulfide bond</keyword>
<proteinExistence type="inferred from homology"/>
<dbReference type="GO" id="GO:0034364">
    <property type="term" value="C:high-density lipoprotein particle"/>
    <property type="evidence" value="ECO:0007669"/>
    <property type="project" value="UniProtKB-KW"/>
</dbReference>
<evidence type="ECO:0000256" key="10">
    <source>
        <dbReference type="ARBA" id="ARBA00023157"/>
    </source>
</evidence>
<evidence type="ECO:0000256" key="9">
    <source>
        <dbReference type="ARBA" id="ARBA00023055"/>
    </source>
</evidence>
<dbReference type="Gene3D" id="2.40.128.20">
    <property type="match status" value="1"/>
</dbReference>
<dbReference type="InterPro" id="IPR012674">
    <property type="entry name" value="Calycin"/>
</dbReference>
<organism evidence="12 13">
    <name type="scientific">Anabas testudineus</name>
    <name type="common">Climbing perch</name>
    <name type="synonym">Anthias testudineus</name>
    <dbReference type="NCBI Taxonomy" id="64144"/>
    <lineage>
        <taxon>Eukaryota</taxon>
        <taxon>Metazoa</taxon>
        <taxon>Chordata</taxon>
        <taxon>Craniata</taxon>
        <taxon>Vertebrata</taxon>
        <taxon>Euteleostomi</taxon>
        <taxon>Actinopterygii</taxon>
        <taxon>Neopterygii</taxon>
        <taxon>Teleostei</taxon>
        <taxon>Neoteleostei</taxon>
        <taxon>Acanthomorphata</taxon>
        <taxon>Anabantaria</taxon>
        <taxon>Anabantiformes</taxon>
        <taxon>Anabantoidei</taxon>
        <taxon>Anabantidae</taxon>
        <taxon>Anabas</taxon>
    </lineage>
</organism>
<dbReference type="Proteomes" id="UP000265040">
    <property type="component" value="Chromosome 16"/>
</dbReference>
<dbReference type="GeneTree" id="ENSGT00940000169242"/>
<dbReference type="GO" id="GO:0034361">
    <property type="term" value="C:very-low-density lipoprotein particle"/>
    <property type="evidence" value="ECO:0007669"/>
    <property type="project" value="TreeGrafter"/>
</dbReference>
<comment type="function">
    <text evidence="11">Probably involved in lipid transport. Can bind sphingosine-1-phosphate, myristic acid, palmitic acid and stearic acid, retinol, all-trans-retinoic acid and 9-cis-retinoic acid.</text>
</comment>
<evidence type="ECO:0000313" key="12">
    <source>
        <dbReference type="Ensembl" id="ENSATEP00000038597.2"/>
    </source>
</evidence>
<evidence type="ECO:0000256" key="6">
    <source>
        <dbReference type="ARBA" id="ARBA00022525"/>
    </source>
</evidence>
<keyword evidence="6" id="KW-0964">Secreted</keyword>
<dbReference type="RefSeq" id="XP_026228255.1">
    <property type="nucleotide sequence ID" value="XM_026372470.1"/>
</dbReference>
<evidence type="ECO:0000256" key="1">
    <source>
        <dbReference type="ARBA" id="ARBA00004613"/>
    </source>
</evidence>
<evidence type="ECO:0000256" key="7">
    <source>
        <dbReference type="ARBA" id="ARBA00022729"/>
    </source>
</evidence>
<evidence type="ECO:0000313" key="13">
    <source>
        <dbReference type="Proteomes" id="UP000265040"/>
    </source>
</evidence>
<evidence type="ECO:0000256" key="3">
    <source>
        <dbReference type="ARBA" id="ARBA00011559"/>
    </source>
</evidence>
<dbReference type="GO" id="GO:0005319">
    <property type="term" value="F:lipid transporter activity"/>
    <property type="evidence" value="ECO:0007669"/>
    <property type="project" value="TreeGrafter"/>
</dbReference>